<comment type="subunit">
    <text evidence="10">Forms a ring-shaped head-to-tail homodimer around DNA.</text>
</comment>
<evidence type="ECO:0000313" key="15">
    <source>
        <dbReference type="Proteomes" id="UP000233766"/>
    </source>
</evidence>
<dbReference type="NCBIfam" id="TIGR00663">
    <property type="entry name" value="dnan"/>
    <property type="match status" value="1"/>
</dbReference>
<evidence type="ECO:0000256" key="9">
    <source>
        <dbReference type="ARBA" id="ARBA00023125"/>
    </source>
</evidence>
<reference evidence="14 15" key="1">
    <citation type="submission" date="2017-12" db="EMBL/GenBank/DDBJ databases">
        <title>Sequencing the genomes of 1000 Actinobacteria strains.</title>
        <authorList>
            <person name="Klenk H.-P."/>
        </authorList>
    </citation>
    <scope>NUCLEOTIDE SEQUENCE [LARGE SCALE GENOMIC DNA]</scope>
    <source>
        <strain evidence="14 15">DSM 44489</strain>
    </source>
</reference>
<evidence type="ECO:0000256" key="8">
    <source>
        <dbReference type="ARBA" id="ARBA00022932"/>
    </source>
</evidence>
<accession>A0A2N3VAK3</accession>
<dbReference type="InterPro" id="IPR022635">
    <property type="entry name" value="DNA_polIII_beta_C"/>
</dbReference>
<keyword evidence="5 10" id="KW-0808">Transferase</keyword>
<evidence type="ECO:0000256" key="3">
    <source>
        <dbReference type="ARBA" id="ARBA00021035"/>
    </source>
</evidence>
<keyword evidence="15" id="KW-1185">Reference proteome</keyword>
<evidence type="ECO:0000256" key="4">
    <source>
        <dbReference type="ARBA" id="ARBA00022490"/>
    </source>
</evidence>
<dbReference type="GO" id="GO:0003887">
    <property type="term" value="F:DNA-directed DNA polymerase activity"/>
    <property type="evidence" value="ECO:0007669"/>
    <property type="project" value="UniProtKB-UniRule"/>
</dbReference>
<comment type="similarity">
    <text evidence="2 10">Belongs to the beta sliding clamp family.</text>
</comment>
<dbReference type="GO" id="GO:0003677">
    <property type="term" value="F:DNA binding"/>
    <property type="evidence" value="ECO:0007669"/>
    <property type="project" value="UniProtKB-UniRule"/>
</dbReference>
<sequence>MKFRVAREDFAESVAWVARSLPSRPPVPVLGGVLLVADENGLTVSGFDYEVSAQMRVAAEVAGPGQVLVSGRLLADITKSLSNKPVDVSVDGTRVLIACGSAKFSLPTMPVEDYPQLPEVPQQTGELTVDVFAEAVGQVAVAAGRDDTLPMLTGIRVEIEGNDVVLAATDRFRLAVRHLQWQPTRSDIETAVLIPARTLSEAAKTLGAAEAPVQLSLGNAGGADGLLGIVNGGRRTTTRLLDAEFPKFRQLLPKEHTSIATLPVAVLSEAIKRVALVAERGAQVRLEFSTDGVLLSAGGDDAGRAEEWLEADFRGEPLTIAFNPGYLTEGLAALHTDRVTFGFTTPSRPAVLLPASDEEPKVLESGAFAALESQYIYLLMPVRLPG</sequence>
<dbReference type="Pfam" id="PF02768">
    <property type="entry name" value="DNA_pol3_beta_3"/>
    <property type="match status" value="1"/>
</dbReference>
<evidence type="ECO:0000256" key="10">
    <source>
        <dbReference type="PIRNR" id="PIRNR000804"/>
    </source>
</evidence>
<feature type="domain" description="DNA polymerase III beta sliding clamp central" evidence="12">
    <location>
        <begin position="127"/>
        <end position="247"/>
    </location>
</feature>
<feature type="domain" description="DNA polymerase III beta sliding clamp N-terminal" evidence="11">
    <location>
        <begin position="1"/>
        <end position="118"/>
    </location>
</feature>
<evidence type="ECO:0000313" key="14">
    <source>
        <dbReference type="EMBL" id="PKV78649.1"/>
    </source>
</evidence>
<dbReference type="GO" id="GO:0008408">
    <property type="term" value="F:3'-5' exonuclease activity"/>
    <property type="evidence" value="ECO:0007669"/>
    <property type="project" value="InterPro"/>
</dbReference>
<organism evidence="14 15">
    <name type="scientific">Nocardia fluminea</name>
    <dbReference type="NCBI Taxonomy" id="134984"/>
    <lineage>
        <taxon>Bacteria</taxon>
        <taxon>Bacillati</taxon>
        <taxon>Actinomycetota</taxon>
        <taxon>Actinomycetes</taxon>
        <taxon>Mycobacteriales</taxon>
        <taxon>Nocardiaceae</taxon>
        <taxon>Nocardia</taxon>
    </lineage>
</organism>
<comment type="caution">
    <text evidence="14">The sequence shown here is derived from an EMBL/GenBank/DDBJ whole genome shotgun (WGS) entry which is preliminary data.</text>
</comment>
<dbReference type="Pfam" id="PF02767">
    <property type="entry name" value="DNA_pol3_beta_2"/>
    <property type="match status" value="1"/>
</dbReference>
<dbReference type="PIRSF" id="PIRSF000804">
    <property type="entry name" value="DNA_pol_III_b"/>
    <property type="match status" value="1"/>
</dbReference>
<keyword evidence="7 10" id="KW-0235">DNA replication</keyword>
<dbReference type="Gene3D" id="3.10.150.10">
    <property type="entry name" value="DNA Polymerase III, subunit A, domain 2"/>
    <property type="match status" value="3"/>
</dbReference>
<dbReference type="InterPro" id="IPR046938">
    <property type="entry name" value="DNA_clamp_sf"/>
</dbReference>
<dbReference type="FunFam" id="3.10.150.10:FF:000005">
    <property type="entry name" value="Beta sliding clamp"/>
    <property type="match status" value="1"/>
</dbReference>
<evidence type="ECO:0000256" key="1">
    <source>
        <dbReference type="ARBA" id="ARBA00004496"/>
    </source>
</evidence>
<dbReference type="CDD" id="cd00140">
    <property type="entry name" value="beta_clamp"/>
    <property type="match status" value="1"/>
</dbReference>
<comment type="subcellular location">
    <subcellularLocation>
        <location evidence="1 10">Cytoplasm</location>
    </subcellularLocation>
</comment>
<dbReference type="GO" id="GO:0042802">
    <property type="term" value="F:identical protein binding"/>
    <property type="evidence" value="ECO:0007669"/>
    <property type="project" value="UniProtKB-ARBA"/>
</dbReference>
<evidence type="ECO:0000256" key="6">
    <source>
        <dbReference type="ARBA" id="ARBA00022695"/>
    </source>
</evidence>
<dbReference type="FunFam" id="3.10.150.10:FF:000001">
    <property type="entry name" value="Beta sliding clamp"/>
    <property type="match status" value="1"/>
</dbReference>
<dbReference type="GO" id="GO:0005737">
    <property type="term" value="C:cytoplasm"/>
    <property type="evidence" value="ECO:0007669"/>
    <property type="project" value="UniProtKB-SubCell"/>
</dbReference>
<comment type="function">
    <text evidence="10">Confers DNA tethering and processivity to DNA polymerases and other proteins. Acts as a clamp, forming a ring around DNA (a reaction catalyzed by the clamp-loading complex) which diffuses in an ATP-independent manner freely and bidirectionally along dsDNA. Initially characterized for its ability to contact the catalytic subunit of DNA polymerase III (Pol III), a complex, multichain enzyme responsible for most of the replicative synthesis in bacteria; Pol III exhibits 3'-5' exonuclease proofreading activity. The beta chain is required for initiation of replication as well as for processivity of DNA replication.</text>
</comment>
<dbReference type="PANTHER" id="PTHR30478:SF0">
    <property type="entry name" value="BETA SLIDING CLAMP"/>
    <property type="match status" value="1"/>
</dbReference>
<dbReference type="Proteomes" id="UP000233766">
    <property type="component" value="Unassembled WGS sequence"/>
</dbReference>
<dbReference type="InterPro" id="IPR022634">
    <property type="entry name" value="DNA_polIII_beta_N"/>
</dbReference>
<evidence type="ECO:0000259" key="11">
    <source>
        <dbReference type="Pfam" id="PF00712"/>
    </source>
</evidence>
<dbReference type="AlphaFoldDB" id="A0A2N3VAK3"/>
<feature type="domain" description="DNA polymerase III beta sliding clamp C-terminal" evidence="13">
    <location>
        <begin position="249"/>
        <end position="360"/>
    </location>
</feature>
<proteinExistence type="inferred from homology"/>
<dbReference type="SMART" id="SM00480">
    <property type="entry name" value="POL3Bc"/>
    <property type="match status" value="1"/>
</dbReference>
<dbReference type="EMBL" id="PJMW01000002">
    <property type="protein sequence ID" value="PKV78649.1"/>
    <property type="molecule type" value="Genomic_DNA"/>
</dbReference>
<evidence type="ECO:0000256" key="2">
    <source>
        <dbReference type="ARBA" id="ARBA00010752"/>
    </source>
</evidence>
<evidence type="ECO:0000256" key="5">
    <source>
        <dbReference type="ARBA" id="ARBA00022679"/>
    </source>
</evidence>
<keyword evidence="8 10" id="KW-0239">DNA-directed DNA polymerase</keyword>
<gene>
    <name evidence="14" type="ORF">ATK86_3027</name>
</gene>
<dbReference type="Pfam" id="PF00712">
    <property type="entry name" value="DNA_pol3_beta"/>
    <property type="match status" value="1"/>
</dbReference>
<keyword evidence="6 10" id="KW-0548">Nucleotidyltransferase</keyword>
<protein>
    <recommendedName>
        <fullName evidence="3 10">Beta sliding clamp</fullName>
    </recommendedName>
</protein>
<dbReference type="SUPFAM" id="SSF55979">
    <property type="entry name" value="DNA clamp"/>
    <property type="match status" value="3"/>
</dbReference>
<evidence type="ECO:0000259" key="12">
    <source>
        <dbReference type="Pfam" id="PF02767"/>
    </source>
</evidence>
<dbReference type="GO" id="GO:0009360">
    <property type="term" value="C:DNA polymerase III complex"/>
    <property type="evidence" value="ECO:0007669"/>
    <property type="project" value="InterPro"/>
</dbReference>
<dbReference type="InterPro" id="IPR001001">
    <property type="entry name" value="DNA_polIII_beta"/>
</dbReference>
<dbReference type="InterPro" id="IPR022637">
    <property type="entry name" value="DNA_polIII_beta_cen"/>
</dbReference>
<dbReference type="GO" id="GO:0006271">
    <property type="term" value="P:DNA strand elongation involved in DNA replication"/>
    <property type="evidence" value="ECO:0007669"/>
    <property type="project" value="TreeGrafter"/>
</dbReference>
<keyword evidence="4 10" id="KW-0963">Cytoplasm</keyword>
<evidence type="ECO:0000259" key="13">
    <source>
        <dbReference type="Pfam" id="PF02768"/>
    </source>
</evidence>
<evidence type="ECO:0000256" key="7">
    <source>
        <dbReference type="ARBA" id="ARBA00022705"/>
    </source>
</evidence>
<dbReference type="PANTHER" id="PTHR30478">
    <property type="entry name" value="DNA POLYMERASE III SUBUNIT BETA"/>
    <property type="match status" value="1"/>
</dbReference>
<name>A0A2N3VAK3_9NOCA</name>
<keyword evidence="9" id="KW-0238">DNA-binding</keyword>